<dbReference type="Proteomes" id="UP000465035">
    <property type="component" value="Chromosome"/>
</dbReference>
<dbReference type="GeneID" id="69058198"/>
<dbReference type="RefSeq" id="WP_003553926.1">
    <property type="nucleotide sequence ID" value="NZ_CABKOL010000102.1"/>
</dbReference>
<dbReference type="AlphaFoldDB" id="A0A6P1E640"/>
<evidence type="ECO:0000313" key="2">
    <source>
        <dbReference type="EMBL" id="QHB52039.1"/>
    </source>
</evidence>
<proteinExistence type="predicted"/>
<name>A0A6P1E640_LENHI</name>
<dbReference type="InterPro" id="IPR029491">
    <property type="entry name" value="Helicase_HTH"/>
</dbReference>
<protein>
    <recommendedName>
        <fullName evidence="1">Helicase Helix-turn-helix domain-containing protein</fullName>
    </recommendedName>
</protein>
<accession>A0A6P1E640</accession>
<dbReference type="Pfam" id="PF14493">
    <property type="entry name" value="HTH_40"/>
    <property type="match status" value="1"/>
</dbReference>
<evidence type="ECO:0000259" key="1">
    <source>
        <dbReference type="Pfam" id="PF14493"/>
    </source>
</evidence>
<feature type="domain" description="Helicase Helix-turn-helix" evidence="1">
    <location>
        <begin position="250"/>
        <end position="340"/>
    </location>
</feature>
<dbReference type="SMR" id="A0A6P1E640"/>
<organism evidence="2 3">
    <name type="scientific">Lentilactobacillus hilgardii</name>
    <name type="common">Lactobacillus hilgardii</name>
    <dbReference type="NCBI Taxonomy" id="1588"/>
    <lineage>
        <taxon>Bacteria</taxon>
        <taxon>Bacillati</taxon>
        <taxon>Bacillota</taxon>
        <taxon>Bacilli</taxon>
        <taxon>Lactobacillales</taxon>
        <taxon>Lactobacillaceae</taxon>
        <taxon>Lentilactobacillus</taxon>
    </lineage>
</organism>
<dbReference type="EMBL" id="CP047121">
    <property type="protein sequence ID" value="QHB52039.1"/>
    <property type="molecule type" value="Genomic_DNA"/>
</dbReference>
<sequence length="349" mass="39832">MDLATILILFSSSSQWRRSKAIKNILIGRRTVSNLYWALQYGLLKDFGSLHGALPDNIDQAVAKLKQAELVKADSELQILLTEKGNDYQSKLLASLPELTLFAWSARYDVFRFSKRLNLAIQIVSEYSYSNNHYYPQTIGLLDSQLIKKWFIQNKADHLPVYLYSMLNHFLEKLSRDEFAEIFTQNLSGHHLSGQTDAQIGQTQGKSPTVISLTKLLLYTQLLTELLSKPNSKLQPLTQGLARPVISNSAAETFTMFCHYPGLTIAKIAQKRHIKLTTAYEHLLEAAIVLPQSDIPFQRLLNPKLEQKLSAIQPNDLGEWSFRVASEQVDKLDFFNFRLFQIKQLKQTD</sequence>
<reference evidence="2 3" key="1">
    <citation type="submission" date="2019-12" db="EMBL/GenBank/DDBJ databases">
        <title>Lactobacillus hilgardii FLUB.</title>
        <authorList>
            <person name="Gustaw K."/>
        </authorList>
    </citation>
    <scope>NUCLEOTIDE SEQUENCE [LARGE SCALE GENOMIC DNA]</scope>
    <source>
        <strain evidence="2 3">FLUB</strain>
    </source>
</reference>
<gene>
    <name evidence="2" type="ORF">GQR93_07470</name>
</gene>
<evidence type="ECO:0000313" key="3">
    <source>
        <dbReference type="Proteomes" id="UP000465035"/>
    </source>
</evidence>